<keyword evidence="4" id="KW-1185">Reference proteome</keyword>
<accession>A0AAU9JZA9</accession>
<dbReference type="AlphaFoldDB" id="A0AAU9JZA9"/>
<gene>
    <name evidence="3" type="ORF">BSTOLATCC_MIC53746</name>
</gene>
<name>A0AAU9JZA9_9CILI</name>
<evidence type="ECO:0000313" key="4">
    <source>
        <dbReference type="Proteomes" id="UP001162131"/>
    </source>
</evidence>
<dbReference type="Gene3D" id="3.30.70.330">
    <property type="match status" value="1"/>
</dbReference>
<dbReference type="GO" id="GO:0003723">
    <property type="term" value="F:RNA binding"/>
    <property type="evidence" value="ECO:0007669"/>
    <property type="project" value="UniProtKB-KW"/>
</dbReference>
<evidence type="ECO:0000256" key="1">
    <source>
        <dbReference type="ARBA" id="ARBA00022884"/>
    </source>
</evidence>
<dbReference type="Pfam" id="PF04059">
    <property type="entry name" value="RRM_2"/>
    <property type="match status" value="1"/>
</dbReference>
<dbReference type="InterPro" id="IPR007201">
    <property type="entry name" value="Mei2-like_Rrm_C"/>
</dbReference>
<dbReference type="InterPro" id="IPR034454">
    <property type="entry name" value="MEI2-like_RRM3"/>
</dbReference>
<organism evidence="3 4">
    <name type="scientific">Blepharisma stoltei</name>
    <dbReference type="NCBI Taxonomy" id="1481888"/>
    <lineage>
        <taxon>Eukaryota</taxon>
        <taxon>Sar</taxon>
        <taxon>Alveolata</taxon>
        <taxon>Ciliophora</taxon>
        <taxon>Postciliodesmatophora</taxon>
        <taxon>Heterotrichea</taxon>
        <taxon>Heterotrichida</taxon>
        <taxon>Blepharismidae</taxon>
        <taxon>Blepharisma</taxon>
    </lineage>
</organism>
<feature type="domain" description="Mei2-like C-terminal RNA recognition motif" evidence="2">
    <location>
        <begin position="243"/>
        <end position="339"/>
    </location>
</feature>
<reference evidence="3" key="1">
    <citation type="submission" date="2021-09" db="EMBL/GenBank/DDBJ databases">
        <authorList>
            <consortium name="AG Swart"/>
            <person name="Singh M."/>
            <person name="Singh A."/>
            <person name="Seah K."/>
            <person name="Emmerich C."/>
        </authorList>
    </citation>
    <scope>NUCLEOTIDE SEQUENCE</scope>
    <source>
        <strain evidence="3">ATCC30299</strain>
    </source>
</reference>
<keyword evidence="1" id="KW-0694">RNA-binding</keyword>
<protein>
    <recommendedName>
        <fullName evidence="2">Mei2-like C-terminal RNA recognition motif domain-containing protein</fullName>
    </recommendedName>
</protein>
<comment type="caution">
    <text evidence="3">The sequence shown here is derived from an EMBL/GenBank/DDBJ whole genome shotgun (WGS) entry which is preliminary data.</text>
</comment>
<dbReference type="Proteomes" id="UP001162131">
    <property type="component" value="Unassembled WGS sequence"/>
</dbReference>
<evidence type="ECO:0000259" key="2">
    <source>
        <dbReference type="Pfam" id="PF04059"/>
    </source>
</evidence>
<dbReference type="CDD" id="cd12531">
    <property type="entry name" value="RRM3_MEI2_like"/>
    <property type="match status" value="1"/>
</dbReference>
<dbReference type="InterPro" id="IPR012677">
    <property type="entry name" value="Nucleotide-bd_a/b_plait_sf"/>
</dbReference>
<dbReference type="SUPFAM" id="SSF54928">
    <property type="entry name" value="RNA-binding domain, RBD"/>
    <property type="match status" value="1"/>
</dbReference>
<evidence type="ECO:0000313" key="3">
    <source>
        <dbReference type="EMBL" id="CAG9331682.1"/>
    </source>
</evidence>
<dbReference type="InterPro" id="IPR035979">
    <property type="entry name" value="RBD_domain_sf"/>
</dbReference>
<dbReference type="EMBL" id="CAJZBQ010000053">
    <property type="protein sequence ID" value="CAG9331682.1"/>
    <property type="molecule type" value="Genomic_DNA"/>
</dbReference>
<dbReference type="PANTHER" id="PTHR23189">
    <property type="entry name" value="RNA RECOGNITION MOTIF-CONTAINING"/>
    <property type="match status" value="1"/>
</dbReference>
<proteinExistence type="predicted"/>
<sequence length="363" mass="42551">MSNHTCLTKRRRLRIFEKITTCELEPETPSRVLEIVGLDSPEALLPDLQAFGDLQSIDLGKKKHGILSVSYFDIRDACKAKFALQPKCEVKFVAPNSDPTNADYLVIPHPTYLERLYLFQSFGDIMYTQIVGTYVLLHYFDVRCARRAYSELTNPIETEPEKFFENEFHDNPLNYKQDFDSSVSSESTEPSPYMYFSSYSSEGSNKESPFDERRKQRKKMMDEDEKMYYTINVESIERGEDIRTTIMIKNIPNKYTQQMLLDTIDRHFPCSYDFFYLPIDFKNNCNVGYAFINFLNPQIIPLVCNQFNGKRWERFNSEKICALAYARIQGRQNLVQHFQSSSVMEQEDMQVKPLILPTKTQFY</sequence>